<evidence type="ECO:0008006" key="5">
    <source>
        <dbReference type="Google" id="ProtNLM"/>
    </source>
</evidence>
<dbReference type="PANTHER" id="PTHR12480:SF19">
    <property type="entry name" value="CUPIN-LIKE DOMAIN-CONTAINING PROTEIN"/>
    <property type="match status" value="1"/>
</dbReference>
<evidence type="ECO:0000256" key="1">
    <source>
        <dbReference type="SAM" id="MobiDB-lite"/>
    </source>
</evidence>
<comment type="caution">
    <text evidence="3">The sequence shown here is derived from an EMBL/GenBank/DDBJ whole genome shotgun (WGS) entry which is preliminary data.</text>
</comment>
<reference evidence="3 4" key="1">
    <citation type="submission" date="2022-12" db="EMBL/GenBank/DDBJ databases">
        <title>Chromosome-level genome of Tegillarca granosa.</title>
        <authorList>
            <person name="Kim J."/>
        </authorList>
    </citation>
    <scope>NUCLEOTIDE SEQUENCE [LARGE SCALE GENOMIC DNA]</scope>
    <source>
        <strain evidence="3">Teg-2019</strain>
        <tissue evidence="3">Adductor muscle</tissue>
    </source>
</reference>
<protein>
    <recommendedName>
        <fullName evidence="5">Cupin-like domain-containing protein</fullName>
    </recommendedName>
</protein>
<evidence type="ECO:0000313" key="4">
    <source>
        <dbReference type="Proteomes" id="UP001217089"/>
    </source>
</evidence>
<keyword evidence="2" id="KW-1133">Transmembrane helix</keyword>
<name>A0ABQ9EDT2_TEGGR</name>
<sequence>MERKTKTLHKKSSMETEETLTSMDTETKDMEKEIQSKVRQLGKKCNPDLMFKNLFKKALELGLSHDEIASLQSVKEIHTTDTGSVLVKYIKNTILTVILAIVITCVIYFLDWPIKSEKLATTWLTLNDLDPDNEPCLVPLYEPLSELTRPPLNCGFCRNISKVEKISNIQPETFESLYAYSAVPVIITDASKNWTAPNVFSFEFFKSLYSKGSPALENTLSECQFFPYKTNFNNLGEVFQMSDDRAKMKDGSEPWYIGWSNCEFEAANILRKHYQKPYFLPRVDNVKDPSWQAQITGTKKWTLEPPSECYFECKSRLEVTVEPGEIIVLDTNKWYHSTLNVGNDISITIGSEYD</sequence>
<keyword evidence="4" id="KW-1185">Reference proteome</keyword>
<dbReference type="SUPFAM" id="SSF51197">
    <property type="entry name" value="Clavaminate synthase-like"/>
    <property type="match status" value="1"/>
</dbReference>
<evidence type="ECO:0000256" key="2">
    <source>
        <dbReference type="SAM" id="Phobius"/>
    </source>
</evidence>
<keyword evidence="2" id="KW-0472">Membrane</keyword>
<organism evidence="3 4">
    <name type="scientific">Tegillarca granosa</name>
    <name type="common">Malaysian cockle</name>
    <name type="synonym">Anadara granosa</name>
    <dbReference type="NCBI Taxonomy" id="220873"/>
    <lineage>
        <taxon>Eukaryota</taxon>
        <taxon>Metazoa</taxon>
        <taxon>Spiralia</taxon>
        <taxon>Lophotrochozoa</taxon>
        <taxon>Mollusca</taxon>
        <taxon>Bivalvia</taxon>
        <taxon>Autobranchia</taxon>
        <taxon>Pteriomorphia</taxon>
        <taxon>Arcoida</taxon>
        <taxon>Arcoidea</taxon>
        <taxon>Arcidae</taxon>
        <taxon>Tegillarca</taxon>
    </lineage>
</organism>
<dbReference type="Gene3D" id="2.60.120.650">
    <property type="entry name" value="Cupin"/>
    <property type="match status" value="2"/>
</dbReference>
<proteinExistence type="predicted"/>
<accession>A0ABQ9EDT2</accession>
<feature type="transmembrane region" description="Helical" evidence="2">
    <location>
        <begin position="93"/>
        <end position="110"/>
    </location>
</feature>
<feature type="compositionally biased region" description="Basic residues" evidence="1">
    <location>
        <begin position="1"/>
        <end position="11"/>
    </location>
</feature>
<evidence type="ECO:0000313" key="3">
    <source>
        <dbReference type="EMBL" id="KAJ8303305.1"/>
    </source>
</evidence>
<gene>
    <name evidence="3" type="ORF">KUTeg_019701</name>
</gene>
<dbReference type="EMBL" id="JARBDR010000917">
    <property type="protein sequence ID" value="KAJ8303305.1"/>
    <property type="molecule type" value="Genomic_DNA"/>
</dbReference>
<dbReference type="InterPro" id="IPR050910">
    <property type="entry name" value="JMJD6_ArgDemeth/LysHydrox"/>
</dbReference>
<dbReference type="PANTHER" id="PTHR12480">
    <property type="entry name" value="ARGININE DEMETHYLASE AND LYSYL-HYDROXYLASE JMJD"/>
    <property type="match status" value="1"/>
</dbReference>
<dbReference type="Proteomes" id="UP001217089">
    <property type="component" value="Unassembled WGS sequence"/>
</dbReference>
<keyword evidence="2" id="KW-0812">Transmembrane</keyword>
<feature type="region of interest" description="Disordered" evidence="1">
    <location>
        <begin position="1"/>
        <end position="27"/>
    </location>
</feature>